<dbReference type="SUPFAM" id="SSF81383">
    <property type="entry name" value="F-box domain"/>
    <property type="match status" value="1"/>
</dbReference>
<dbReference type="OrthoDB" id="10459510at2759"/>
<accession>A0A9P3G5Y7</accession>
<dbReference type="EMBL" id="BPQB01000014">
    <property type="protein sequence ID" value="GJE89857.1"/>
    <property type="molecule type" value="Genomic_DNA"/>
</dbReference>
<dbReference type="InterPro" id="IPR032675">
    <property type="entry name" value="LRR_dom_sf"/>
</dbReference>
<comment type="caution">
    <text evidence="1">The sequence shown here is derived from an EMBL/GenBank/DDBJ whole genome shotgun (WGS) entry which is preliminary data.</text>
</comment>
<organism evidence="1 2">
    <name type="scientific">Phanerochaete sordida</name>
    <dbReference type="NCBI Taxonomy" id="48140"/>
    <lineage>
        <taxon>Eukaryota</taxon>
        <taxon>Fungi</taxon>
        <taxon>Dikarya</taxon>
        <taxon>Basidiomycota</taxon>
        <taxon>Agaricomycotina</taxon>
        <taxon>Agaricomycetes</taxon>
        <taxon>Polyporales</taxon>
        <taxon>Phanerochaetaceae</taxon>
        <taxon>Phanerochaete</taxon>
    </lineage>
</organism>
<keyword evidence="2" id="KW-1185">Reference proteome</keyword>
<evidence type="ECO:0008006" key="3">
    <source>
        <dbReference type="Google" id="ProtNLM"/>
    </source>
</evidence>
<dbReference type="Gene3D" id="3.80.10.10">
    <property type="entry name" value="Ribonuclease Inhibitor"/>
    <property type="match status" value="1"/>
</dbReference>
<evidence type="ECO:0000313" key="2">
    <source>
        <dbReference type="Proteomes" id="UP000703269"/>
    </source>
</evidence>
<sequence length="429" mass="47884">MDHYIDKINDLLPPDVFDIIFHILRSEEPDKKGLFQASLVCRTWRHHTLRHRFHSLSLTLTAPSDWDTGPDEDSYSARDFQKTQLFLAVQHYVQVLQLTANPPFLSPDFAHVARFFPSLHSLTLIGILTSPSSPLEALYPVHLDNLTISGSLSAYTMKARPGHDSRGLSAVLSQFSSIKHLKLVDLYSLNEDDEPSGSDNALPSLSSLTLRQTPLEGPMADIIERMVTPGRLRHLDLTAFSTNEPDEALVLAHRRHFAEPIEHLKVSVTCWGSHDADEVSSYTYLSCLPNLKRLALAIELELVDGVVSGAELEALNAVSWTRATHVLDSLDVSSHLNRIDLWISSTEVFDPETFLPRVETLLSEDCDARARFEDAMVTLVNQGRLDSVRPSLYCAPPTDHGLVPDFHIHSGQVPRTAFPRLDRAGALQV</sequence>
<reference evidence="1 2" key="1">
    <citation type="submission" date="2021-08" db="EMBL/GenBank/DDBJ databases">
        <title>Draft Genome Sequence of Phanerochaete sordida strain YK-624.</title>
        <authorList>
            <person name="Mori T."/>
            <person name="Dohra H."/>
            <person name="Suzuki T."/>
            <person name="Kawagishi H."/>
            <person name="Hirai H."/>
        </authorList>
    </citation>
    <scope>NUCLEOTIDE SEQUENCE [LARGE SCALE GENOMIC DNA]</scope>
    <source>
        <strain evidence="1 2">YK-624</strain>
    </source>
</reference>
<dbReference type="Proteomes" id="UP000703269">
    <property type="component" value="Unassembled WGS sequence"/>
</dbReference>
<dbReference type="SUPFAM" id="SSF52047">
    <property type="entry name" value="RNI-like"/>
    <property type="match status" value="1"/>
</dbReference>
<evidence type="ECO:0000313" key="1">
    <source>
        <dbReference type="EMBL" id="GJE89857.1"/>
    </source>
</evidence>
<dbReference type="AlphaFoldDB" id="A0A9P3G5Y7"/>
<name>A0A9P3G5Y7_9APHY</name>
<gene>
    <name evidence="1" type="ORF">PsYK624_059670</name>
</gene>
<proteinExistence type="predicted"/>
<dbReference type="InterPro" id="IPR036047">
    <property type="entry name" value="F-box-like_dom_sf"/>
</dbReference>
<protein>
    <recommendedName>
        <fullName evidence="3">F-box domain-containing protein</fullName>
    </recommendedName>
</protein>